<dbReference type="AlphaFoldDB" id="A0A8S4A993"/>
<organism evidence="2 3">
    <name type="scientific">Menidia menidia</name>
    <name type="common">Atlantic silverside</name>
    <dbReference type="NCBI Taxonomy" id="238744"/>
    <lineage>
        <taxon>Eukaryota</taxon>
        <taxon>Metazoa</taxon>
        <taxon>Chordata</taxon>
        <taxon>Craniata</taxon>
        <taxon>Vertebrata</taxon>
        <taxon>Euteleostomi</taxon>
        <taxon>Actinopterygii</taxon>
        <taxon>Neopterygii</taxon>
        <taxon>Teleostei</taxon>
        <taxon>Neoteleostei</taxon>
        <taxon>Acanthomorphata</taxon>
        <taxon>Ovalentaria</taxon>
        <taxon>Atherinomorphae</taxon>
        <taxon>Atheriniformes</taxon>
        <taxon>Atherinopsidae</taxon>
        <taxon>Menidiinae</taxon>
        <taxon>Menidia</taxon>
    </lineage>
</organism>
<evidence type="ECO:0000256" key="1">
    <source>
        <dbReference type="SAM" id="MobiDB-lite"/>
    </source>
</evidence>
<dbReference type="EMBL" id="CAJRST010000002">
    <property type="protein sequence ID" value="CAG5861700.1"/>
    <property type="molecule type" value="Genomic_DNA"/>
</dbReference>
<accession>A0A8S4A993</accession>
<name>A0A8S4A993_9TELE</name>
<evidence type="ECO:0000313" key="2">
    <source>
        <dbReference type="EMBL" id="CAG5861700.1"/>
    </source>
</evidence>
<dbReference type="OrthoDB" id="8669871at2759"/>
<reference evidence="2" key="1">
    <citation type="submission" date="2021-05" db="EMBL/GenBank/DDBJ databases">
        <authorList>
            <person name="Tigano A."/>
        </authorList>
    </citation>
    <scope>NUCLEOTIDE SEQUENCE</scope>
</reference>
<keyword evidence="3" id="KW-1185">Reference proteome</keyword>
<protein>
    <submittedName>
        <fullName evidence="2">(Atlantic silverside) hypothetical protein</fullName>
    </submittedName>
</protein>
<dbReference type="Proteomes" id="UP000677803">
    <property type="component" value="Unassembled WGS sequence"/>
</dbReference>
<feature type="compositionally biased region" description="Polar residues" evidence="1">
    <location>
        <begin position="33"/>
        <end position="43"/>
    </location>
</feature>
<feature type="non-terminal residue" evidence="2">
    <location>
        <position position="1"/>
    </location>
</feature>
<comment type="caution">
    <text evidence="2">The sequence shown here is derived from an EMBL/GenBank/DDBJ whole genome shotgun (WGS) entry which is preliminary data.</text>
</comment>
<sequence length="239" mass="26195">CCYSDLKPNAQEDRDMESVSDSPGHAQEPLKSCTFSPKNNAVGLSSDEHENPLNGTQPNPFVYSSVPAVPRAGNSLPSGALVNGPVSWMPRGKQEKDMSPEVLPPPSELQSDARKKTAGPVMKTLATQPGVNMPLSQSETNESKLAYSTLSGDSVKQMHIRQPLTKQTIKTSTPQEMGFFKRGFSQNNIRLETKVMHQGDMKHNMYKTSISGCQDKVNSSYRHFFSGNGVENVYKSNSN</sequence>
<feature type="region of interest" description="Disordered" evidence="1">
    <location>
        <begin position="1"/>
        <end position="114"/>
    </location>
</feature>
<evidence type="ECO:0000313" key="3">
    <source>
        <dbReference type="Proteomes" id="UP000677803"/>
    </source>
</evidence>
<proteinExistence type="predicted"/>
<gene>
    <name evidence="2" type="ORF">MMEN_LOCUS1030</name>
</gene>